<proteinExistence type="predicted"/>
<dbReference type="InterPro" id="IPR057906">
    <property type="entry name" value="Nal1"/>
</dbReference>
<dbReference type="PANTHER" id="PTHR31521:SF2">
    <property type="entry name" value="EXPRESSED PROTEIN"/>
    <property type="match status" value="1"/>
</dbReference>
<evidence type="ECO:0000313" key="3">
    <source>
        <dbReference type="Proteomes" id="UP001396334"/>
    </source>
</evidence>
<gene>
    <name evidence="2" type="ORF">V6N11_008808</name>
</gene>
<evidence type="ECO:0000313" key="2">
    <source>
        <dbReference type="EMBL" id="KAK8978498.1"/>
    </source>
</evidence>
<dbReference type="Proteomes" id="UP001396334">
    <property type="component" value="Unassembled WGS sequence"/>
</dbReference>
<comment type="caution">
    <text evidence="2">The sequence shown here is derived from an EMBL/GenBank/DDBJ whole genome shotgun (WGS) entry which is preliminary data.</text>
</comment>
<dbReference type="InterPro" id="IPR057904">
    <property type="entry name" value="Nal1_C"/>
</dbReference>
<sequence>MYSLFSTSLPNPSRRVLRLAKFLVEVLGKGLRLIDLDYPSQKMFHPLPPSLGPGVYLAVERATSFIADDLWYGIFAGINPENWTSGVDLGRLLDLLELDLITTNGGLQAAVQDQRSASAAGIDSTVAESSSLLQVPSKDKIENFEHIKLNIQQVEGEPQQGHVIPTDHVYKVSTCW</sequence>
<dbReference type="PANTHER" id="PTHR31521">
    <property type="entry name" value="EXPRESSED PROTEIN"/>
    <property type="match status" value="1"/>
</dbReference>
<dbReference type="EMBL" id="JBBPBN010000112">
    <property type="protein sequence ID" value="KAK8978498.1"/>
    <property type="molecule type" value="Genomic_DNA"/>
</dbReference>
<organism evidence="2 3">
    <name type="scientific">Hibiscus sabdariffa</name>
    <name type="common">roselle</name>
    <dbReference type="NCBI Taxonomy" id="183260"/>
    <lineage>
        <taxon>Eukaryota</taxon>
        <taxon>Viridiplantae</taxon>
        <taxon>Streptophyta</taxon>
        <taxon>Embryophyta</taxon>
        <taxon>Tracheophyta</taxon>
        <taxon>Spermatophyta</taxon>
        <taxon>Magnoliopsida</taxon>
        <taxon>eudicotyledons</taxon>
        <taxon>Gunneridae</taxon>
        <taxon>Pentapetalae</taxon>
        <taxon>rosids</taxon>
        <taxon>malvids</taxon>
        <taxon>Malvales</taxon>
        <taxon>Malvaceae</taxon>
        <taxon>Malvoideae</taxon>
        <taxon>Hibiscus</taxon>
    </lineage>
</organism>
<name>A0ABR2NQZ5_9ROSI</name>
<dbReference type="Pfam" id="PF25819">
    <property type="entry name" value="Nal1_C"/>
    <property type="match status" value="1"/>
</dbReference>
<accession>A0ABR2NQZ5</accession>
<keyword evidence="3" id="KW-1185">Reference proteome</keyword>
<evidence type="ECO:0000259" key="1">
    <source>
        <dbReference type="Pfam" id="PF25819"/>
    </source>
</evidence>
<feature type="domain" description="Nal1 C-terminal" evidence="1">
    <location>
        <begin position="34"/>
        <end position="81"/>
    </location>
</feature>
<reference evidence="2 3" key="1">
    <citation type="journal article" date="2024" name="G3 (Bethesda)">
        <title>Genome assembly of Hibiscus sabdariffa L. provides insights into metabolisms of medicinal natural products.</title>
        <authorList>
            <person name="Kim T."/>
        </authorList>
    </citation>
    <scope>NUCLEOTIDE SEQUENCE [LARGE SCALE GENOMIC DNA]</scope>
    <source>
        <strain evidence="2">TK-2024</strain>
        <tissue evidence="2">Old leaves</tissue>
    </source>
</reference>
<protein>
    <recommendedName>
        <fullName evidence="1">Nal1 C-terminal domain-containing protein</fullName>
    </recommendedName>
</protein>